<dbReference type="PROSITE" id="PS50893">
    <property type="entry name" value="ABC_TRANSPORTER_2"/>
    <property type="match status" value="1"/>
</dbReference>
<gene>
    <name evidence="10" type="ORF">DWY38_06425</name>
</gene>
<keyword evidence="4" id="KW-1003">Cell membrane</keyword>
<keyword evidence="7" id="KW-0029">Amino-acid transport</keyword>
<dbReference type="GO" id="GO:0005524">
    <property type="term" value="F:ATP binding"/>
    <property type="evidence" value="ECO:0007669"/>
    <property type="project" value="UniProtKB-KW"/>
</dbReference>
<keyword evidence="6 10" id="KW-0067">ATP-binding</keyword>
<evidence type="ECO:0000259" key="9">
    <source>
        <dbReference type="PROSITE" id="PS50893"/>
    </source>
</evidence>
<dbReference type="InterPro" id="IPR027417">
    <property type="entry name" value="P-loop_NTPase"/>
</dbReference>
<dbReference type="FunFam" id="3.40.50.300:FF:000020">
    <property type="entry name" value="Amino acid ABC transporter ATP-binding component"/>
    <property type="match status" value="1"/>
</dbReference>
<keyword evidence="5" id="KW-0547">Nucleotide-binding</keyword>
<comment type="caution">
    <text evidence="10">The sequence shown here is derived from an EMBL/GenBank/DDBJ whole genome shotgun (WGS) entry which is preliminary data.</text>
</comment>
<keyword evidence="8" id="KW-0472">Membrane</keyword>
<dbReference type="InterPro" id="IPR030679">
    <property type="entry name" value="ABC_ATPase_HisP-typ"/>
</dbReference>
<dbReference type="InterPro" id="IPR003593">
    <property type="entry name" value="AAA+_ATPase"/>
</dbReference>
<evidence type="ECO:0000256" key="8">
    <source>
        <dbReference type="ARBA" id="ARBA00023136"/>
    </source>
</evidence>
<dbReference type="InterPro" id="IPR017871">
    <property type="entry name" value="ABC_transporter-like_CS"/>
</dbReference>
<evidence type="ECO:0000256" key="2">
    <source>
        <dbReference type="ARBA" id="ARBA00005417"/>
    </source>
</evidence>
<evidence type="ECO:0000256" key="4">
    <source>
        <dbReference type="ARBA" id="ARBA00022475"/>
    </source>
</evidence>
<dbReference type="AlphaFoldDB" id="A0A395UYV0"/>
<organism evidence="10 11">
    <name type="scientific">Agathobacter rectalis</name>
    <dbReference type="NCBI Taxonomy" id="39491"/>
    <lineage>
        <taxon>Bacteria</taxon>
        <taxon>Bacillati</taxon>
        <taxon>Bacillota</taxon>
        <taxon>Clostridia</taxon>
        <taxon>Lachnospirales</taxon>
        <taxon>Lachnospiraceae</taxon>
        <taxon>Agathobacter</taxon>
    </lineage>
</organism>
<dbReference type="PIRSF" id="PIRSF039085">
    <property type="entry name" value="ABC_ATPase_HisP"/>
    <property type="match status" value="1"/>
</dbReference>
<dbReference type="Pfam" id="PF00005">
    <property type="entry name" value="ABC_tran"/>
    <property type="match status" value="1"/>
</dbReference>
<dbReference type="Proteomes" id="UP000266066">
    <property type="component" value="Unassembled WGS sequence"/>
</dbReference>
<dbReference type="PANTHER" id="PTHR43166">
    <property type="entry name" value="AMINO ACID IMPORT ATP-BINDING PROTEIN"/>
    <property type="match status" value="1"/>
</dbReference>
<reference evidence="10 11" key="1">
    <citation type="submission" date="2018-08" db="EMBL/GenBank/DDBJ databases">
        <title>A genome reference for cultivated species of the human gut microbiota.</title>
        <authorList>
            <person name="Zou Y."/>
            <person name="Xue W."/>
            <person name="Luo G."/>
        </authorList>
    </citation>
    <scope>NUCLEOTIDE SEQUENCE [LARGE SCALE GENOMIC DNA]</scope>
    <source>
        <strain evidence="10 11">AF25-15</strain>
    </source>
</reference>
<name>A0A395UYV0_9FIRM</name>
<evidence type="ECO:0000256" key="1">
    <source>
        <dbReference type="ARBA" id="ARBA00004202"/>
    </source>
</evidence>
<evidence type="ECO:0000256" key="3">
    <source>
        <dbReference type="ARBA" id="ARBA00022448"/>
    </source>
</evidence>
<dbReference type="SMART" id="SM00382">
    <property type="entry name" value="AAA"/>
    <property type="match status" value="1"/>
</dbReference>
<dbReference type="PROSITE" id="PS00211">
    <property type="entry name" value="ABC_TRANSPORTER_1"/>
    <property type="match status" value="1"/>
</dbReference>
<comment type="similarity">
    <text evidence="2">Belongs to the ABC transporter superfamily.</text>
</comment>
<dbReference type="GO" id="GO:0016887">
    <property type="term" value="F:ATP hydrolysis activity"/>
    <property type="evidence" value="ECO:0007669"/>
    <property type="project" value="InterPro"/>
</dbReference>
<evidence type="ECO:0000313" key="11">
    <source>
        <dbReference type="Proteomes" id="UP000266066"/>
    </source>
</evidence>
<sequence length="252" mass="28359">MNRRRNMSETVISIKDLSKSFGDHEVLRKIDIDVHSGEVICIVGSSGSGKSTLLRCINKLEKQTSGKILYHDKEVRNVQRDINDYRSKVGMVFQSFNLFNNMTVLQNCMLCTRRVLHLPKQEAFDRAITHLKAVGMAPYINAKPSQLSGGQKQRVAIARSLCMNPEVLLFDEPTSALDPEMVGEVLNVMKDLARTGLTMIIVTHEMTFARDVSTRTIFMDSGYVAEDAAPSELFTNPKNPRTREFLSRYLAG</sequence>
<dbReference type="EMBL" id="QRUJ01000005">
    <property type="protein sequence ID" value="RGR55195.1"/>
    <property type="molecule type" value="Genomic_DNA"/>
</dbReference>
<comment type="subcellular location">
    <subcellularLocation>
        <location evidence="1">Cell membrane</location>
        <topology evidence="1">Peripheral membrane protein</topology>
    </subcellularLocation>
</comment>
<feature type="domain" description="ABC transporter" evidence="9">
    <location>
        <begin position="12"/>
        <end position="246"/>
    </location>
</feature>
<dbReference type="GO" id="GO:0015424">
    <property type="term" value="F:ABC-type amino acid transporter activity"/>
    <property type="evidence" value="ECO:0007669"/>
    <property type="project" value="InterPro"/>
</dbReference>
<evidence type="ECO:0000313" key="10">
    <source>
        <dbReference type="EMBL" id="RGR55195.1"/>
    </source>
</evidence>
<dbReference type="InterPro" id="IPR050086">
    <property type="entry name" value="MetN_ABC_transporter-like"/>
</dbReference>
<dbReference type="PANTHER" id="PTHR43166:SF9">
    <property type="entry name" value="GLUTAMATE_ASPARTATE IMPORT ATP-BINDING PROTEIN GLTL"/>
    <property type="match status" value="1"/>
</dbReference>
<dbReference type="InterPro" id="IPR003439">
    <property type="entry name" value="ABC_transporter-like_ATP-bd"/>
</dbReference>
<keyword evidence="3" id="KW-0813">Transport</keyword>
<dbReference type="CDD" id="cd03262">
    <property type="entry name" value="ABC_HisP_GlnQ"/>
    <property type="match status" value="1"/>
</dbReference>
<accession>A0A395UYV0</accession>
<dbReference type="GO" id="GO:0005886">
    <property type="term" value="C:plasma membrane"/>
    <property type="evidence" value="ECO:0007669"/>
    <property type="project" value="UniProtKB-SubCell"/>
</dbReference>
<evidence type="ECO:0000256" key="6">
    <source>
        <dbReference type="ARBA" id="ARBA00022840"/>
    </source>
</evidence>
<proteinExistence type="inferred from homology"/>
<dbReference type="Gene3D" id="3.40.50.300">
    <property type="entry name" value="P-loop containing nucleotide triphosphate hydrolases"/>
    <property type="match status" value="1"/>
</dbReference>
<protein>
    <submittedName>
        <fullName evidence="10">Amino acid ABC transporter ATP-binding protein</fullName>
    </submittedName>
</protein>
<dbReference type="SUPFAM" id="SSF52540">
    <property type="entry name" value="P-loop containing nucleoside triphosphate hydrolases"/>
    <property type="match status" value="1"/>
</dbReference>
<evidence type="ECO:0000256" key="7">
    <source>
        <dbReference type="ARBA" id="ARBA00022970"/>
    </source>
</evidence>
<evidence type="ECO:0000256" key="5">
    <source>
        <dbReference type="ARBA" id="ARBA00022741"/>
    </source>
</evidence>